<keyword evidence="1 2" id="KW-0238">DNA-binding</keyword>
<reference evidence="5" key="1">
    <citation type="submission" date="2005-09" db="EMBL/GenBank/DDBJ databases">
        <title>Complete genome sequence of Clostridium kluyveri and comparative genomics of Clostridia species.</title>
        <authorList>
            <person name="Inui M."/>
            <person name="Nonaka H."/>
            <person name="Shinoda Y."/>
            <person name="Ikenaga Y."/>
            <person name="Abe M."/>
            <person name="Naito K."/>
            <person name="Vertes A.A."/>
            <person name="Yukawa H."/>
        </authorList>
    </citation>
    <scope>NUCLEOTIDE SEQUENCE [LARGE SCALE GENOMIC DNA]</scope>
    <source>
        <strain evidence="5">NBRC 12016</strain>
    </source>
</reference>
<accession>B9E529</accession>
<sequence>MSDWKVEFFMNESRKVKYTRKVIKQSFLSLLMERPIGKITVAEICKLADVHRGTFYQHYHDVYHLLEVIEEELYKQFEEMLPILENSMTSITSVAVTLIYNEQDVCRAILGEHGDTRFLQRVLNLCRQSSYNSYAKIGINEKDSQVIYTFVTSGCVGIILSWVNTGFKESPDVVMSYIERLTQSGMSDFMNK</sequence>
<dbReference type="InterPro" id="IPR039532">
    <property type="entry name" value="TetR_C_Firmicutes"/>
</dbReference>
<evidence type="ECO:0000313" key="5">
    <source>
        <dbReference type="Proteomes" id="UP000007969"/>
    </source>
</evidence>
<evidence type="ECO:0000256" key="2">
    <source>
        <dbReference type="PROSITE-ProRule" id="PRU00335"/>
    </source>
</evidence>
<dbReference type="InterPro" id="IPR001647">
    <property type="entry name" value="HTH_TetR"/>
</dbReference>
<evidence type="ECO:0000259" key="3">
    <source>
        <dbReference type="PROSITE" id="PS50977"/>
    </source>
</evidence>
<dbReference type="SUPFAM" id="SSF46689">
    <property type="entry name" value="Homeodomain-like"/>
    <property type="match status" value="1"/>
</dbReference>
<dbReference type="InterPro" id="IPR050624">
    <property type="entry name" value="HTH-type_Tx_Regulator"/>
</dbReference>
<name>B9E529_CLOK1</name>
<dbReference type="HOGENOM" id="CLU_087539_0_6_9"/>
<dbReference type="PROSITE" id="PS50977">
    <property type="entry name" value="HTH_TETR_2"/>
    <property type="match status" value="1"/>
</dbReference>
<dbReference type="Proteomes" id="UP000007969">
    <property type="component" value="Chromosome"/>
</dbReference>
<dbReference type="EMBL" id="AP009049">
    <property type="protein sequence ID" value="BAH07604.1"/>
    <property type="molecule type" value="Genomic_DNA"/>
</dbReference>
<dbReference type="KEGG" id="ckr:CKR_2553"/>
<proteinExistence type="predicted"/>
<protein>
    <recommendedName>
        <fullName evidence="3">HTH tetR-type domain-containing protein</fullName>
    </recommendedName>
</protein>
<organism evidence="4 5">
    <name type="scientific">Clostridium kluyveri (strain NBRC 12016)</name>
    <dbReference type="NCBI Taxonomy" id="583346"/>
    <lineage>
        <taxon>Bacteria</taxon>
        <taxon>Bacillati</taxon>
        <taxon>Bacillota</taxon>
        <taxon>Clostridia</taxon>
        <taxon>Eubacteriales</taxon>
        <taxon>Clostridiaceae</taxon>
        <taxon>Clostridium</taxon>
    </lineage>
</organism>
<dbReference type="Pfam" id="PF14278">
    <property type="entry name" value="TetR_C_8"/>
    <property type="match status" value="1"/>
</dbReference>
<dbReference type="Gene3D" id="1.10.357.10">
    <property type="entry name" value="Tetracycline Repressor, domain 2"/>
    <property type="match status" value="1"/>
</dbReference>
<gene>
    <name evidence="4" type="ordered locus">CKR_2553</name>
</gene>
<feature type="DNA-binding region" description="H-T-H motif" evidence="2">
    <location>
        <begin position="40"/>
        <end position="59"/>
    </location>
</feature>
<dbReference type="PANTHER" id="PTHR43479:SF7">
    <property type="entry name" value="TETR-FAMILY TRANSCRIPTIONAL REGULATOR"/>
    <property type="match status" value="1"/>
</dbReference>
<evidence type="ECO:0000256" key="1">
    <source>
        <dbReference type="ARBA" id="ARBA00023125"/>
    </source>
</evidence>
<dbReference type="GO" id="GO:0003677">
    <property type="term" value="F:DNA binding"/>
    <property type="evidence" value="ECO:0007669"/>
    <property type="project" value="UniProtKB-UniRule"/>
</dbReference>
<feature type="domain" description="HTH tetR-type" evidence="3">
    <location>
        <begin position="17"/>
        <end position="77"/>
    </location>
</feature>
<dbReference type="AlphaFoldDB" id="B9E529"/>
<dbReference type="PANTHER" id="PTHR43479">
    <property type="entry name" value="ACREF/ENVCD OPERON REPRESSOR-RELATED"/>
    <property type="match status" value="1"/>
</dbReference>
<evidence type="ECO:0000313" key="4">
    <source>
        <dbReference type="EMBL" id="BAH07604.1"/>
    </source>
</evidence>
<dbReference type="InterPro" id="IPR009057">
    <property type="entry name" value="Homeodomain-like_sf"/>
</dbReference>